<dbReference type="Gene3D" id="3.10.450.50">
    <property type="match status" value="1"/>
</dbReference>
<accession>A0A084J8Y2</accession>
<protein>
    <recommendedName>
        <fullName evidence="3">Preprotein translocase subunit SecA</fullName>
    </recommendedName>
</protein>
<evidence type="ECO:0000313" key="2">
    <source>
        <dbReference type="Proteomes" id="UP000028542"/>
    </source>
</evidence>
<comment type="caution">
    <text evidence="1">The sequence shown here is derived from an EMBL/GenBank/DDBJ whole genome shotgun (WGS) entry which is preliminary data.</text>
</comment>
<evidence type="ECO:0008006" key="3">
    <source>
        <dbReference type="Google" id="ProtNLM"/>
    </source>
</evidence>
<proteinExistence type="predicted"/>
<dbReference type="AlphaFoldDB" id="A0A084J8Y2"/>
<dbReference type="STRING" id="318464.IO99_14920"/>
<keyword evidence="2" id="KW-1185">Reference proteome</keyword>
<dbReference type="eggNOG" id="COG3012">
    <property type="taxonomic scope" value="Bacteria"/>
</dbReference>
<evidence type="ECO:0000313" key="1">
    <source>
        <dbReference type="EMBL" id="KEZ85416.1"/>
    </source>
</evidence>
<dbReference type="Pfam" id="PF02810">
    <property type="entry name" value="SEC-C"/>
    <property type="match status" value="1"/>
</dbReference>
<dbReference type="PANTHER" id="PTHR33747">
    <property type="entry name" value="UPF0225 PROTEIN SCO1677"/>
    <property type="match status" value="1"/>
</dbReference>
<dbReference type="InterPro" id="IPR004027">
    <property type="entry name" value="SEC_C_motif"/>
</dbReference>
<dbReference type="EMBL" id="JPMD01000036">
    <property type="protein sequence ID" value="KEZ85416.1"/>
    <property type="molecule type" value="Genomic_DNA"/>
</dbReference>
<organism evidence="1 2">
    <name type="scientific">Clostridium sulfidigenes</name>
    <dbReference type="NCBI Taxonomy" id="318464"/>
    <lineage>
        <taxon>Bacteria</taxon>
        <taxon>Bacillati</taxon>
        <taxon>Bacillota</taxon>
        <taxon>Clostridia</taxon>
        <taxon>Eubacteriales</taxon>
        <taxon>Clostridiaceae</taxon>
        <taxon>Clostridium</taxon>
    </lineage>
</organism>
<sequence>MSIYSNWTNYVVEYVKENGEPAFWKEYAKVEKSIYTKALAIDGGVISGKFSELVKEFDVNEIYFMGFLDGINESIDKELDLEAIESDSEVSFKIDYEKLYFNMLDSKADYLYTLSQWDRIFSPEKRKEIQKTWRESKTVINEVKVGRNDACPCGSGKKYKKCCGK</sequence>
<dbReference type="NCBIfam" id="NF004088">
    <property type="entry name" value="PRK05590.1"/>
    <property type="match status" value="1"/>
</dbReference>
<reference evidence="1 2" key="1">
    <citation type="submission" date="2014-07" db="EMBL/GenBank/DDBJ databases">
        <title>Draft genome of Clostridium sulfidigenes 113A isolated from sediments associated with methane hydrate from Krishna Godavari basin.</title>
        <authorList>
            <person name="Honkalas V.S."/>
            <person name="Dabir A.P."/>
            <person name="Arora P."/>
            <person name="Dhakephalkar P.K."/>
        </authorList>
    </citation>
    <scope>NUCLEOTIDE SEQUENCE [LARGE SCALE GENOMIC DNA]</scope>
    <source>
        <strain evidence="1 2">113A</strain>
    </source>
</reference>
<gene>
    <name evidence="1" type="ORF">IO99_14920</name>
</gene>
<dbReference type="Proteomes" id="UP000028542">
    <property type="component" value="Unassembled WGS sequence"/>
</dbReference>
<dbReference type="SUPFAM" id="SSF103642">
    <property type="entry name" value="Sec-C motif"/>
    <property type="match status" value="1"/>
</dbReference>
<dbReference type="PANTHER" id="PTHR33747:SF1">
    <property type="entry name" value="ADENYLATE CYCLASE-ASSOCIATED CAP C-TERMINAL DOMAIN-CONTAINING PROTEIN"/>
    <property type="match status" value="1"/>
</dbReference>
<name>A0A084J8Y2_9CLOT</name>
<dbReference type="RefSeq" id="WP_035134596.1">
    <property type="nucleotide sequence ID" value="NZ_JPMD01000036.1"/>
</dbReference>